<dbReference type="PANTHER" id="PTHR37461">
    <property type="entry name" value="ANTI-SIGMA-K FACTOR RSKA"/>
    <property type="match status" value="1"/>
</dbReference>
<comment type="subcellular location">
    <subcellularLocation>
        <location evidence="1">Membrane</location>
        <topology evidence="1">Single-pass membrane protein</topology>
    </subcellularLocation>
</comment>
<evidence type="ECO:0000256" key="7">
    <source>
        <dbReference type="SAM" id="Phobius"/>
    </source>
</evidence>
<name>A0ABP6S7N7_9ACTN</name>
<evidence type="ECO:0000259" key="8">
    <source>
        <dbReference type="Pfam" id="PF13490"/>
    </source>
</evidence>
<keyword evidence="5 7" id="KW-0472">Membrane</keyword>
<evidence type="ECO:0000256" key="1">
    <source>
        <dbReference type="ARBA" id="ARBA00004167"/>
    </source>
</evidence>
<dbReference type="PANTHER" id="PTHR37461:SF1">
    <property type="entry name" value="ANTI-SIGMA-K FACTOR RSKA"/>
    <property type="match status" value="1"/>
</dbReference>
<keyword evidence="10" id="KW-1185">Reference proteome</keyword>
<evidence type="ECO:0000256" key="4">
    <source>
        <dbReference type="ARBA" id="ARBA00023015"/>
    </source>
</evidence>
<feature type="domain" description="Putative zinc-finger" evidence="8">
    <location>
        <begin position="8"/>
        <end position="39"/>
    </location>
</feature>
<dbReference type="InterPro" id="IPR027383">
    <property type="entry name" value="Znf_put"/>
</dbReference>
<keyword evidence="4" id="KW-0805">Transcription regulation</keyword>
<protein>
    <recommendedName>
        <fullName evidence="8">Putative zinc-finger domain-containing protein</fullName>
    </recommendedName>
</protein>
<evidence type="ECO:0000256" key="5">
    <source>
        <dbReference type="ARBA" id="ARBA00023136"/>
    </source>
</evidence>
<keyword evidence="2 7" id="KW-0812">Transmembrane</keyword>
<evidence type="ECO:0000313" key="9">
    <source>
        <dbReference type="EMBL" id="GAA3370114.1"/>
    </source>
</evidence>
<evidence type="ECO:0000256" key="3">
    <source>
        <dbReference type="ARBA" id="ARBA00022989"/>
    </source>
</evidence>
<dbReference type="InterPro" id="IPR051474">
    <property type="entry name" value="Anti-sigma-K/W_factor"/>
</dbReference>
<keyword evidence="3 7" id="KW-1133">Transmembrane helix</keyword>
<dbReference type="Proteomes" id="UP001499990">
    <property type="component" value="Unassembled WGS sequence"/>
</dbReference>
<dbReference type="InterPro" id="IPR041916">
    <property type="entry name" value="Anti_sigma_zinc_sf"/>
</dbReference>
<comment type="caution">
    <text evidence="9">The sequence shown here is derived from an EMBL/GenBank/DDBJ whole genome shotgun (WGS) entry which is preliminary data.</text>
</comment>
<evidence type="ECO:0000256" key="6">
    <source>
        <dbReference type="ARBA" id="ARBA00023163"/>
    </source>
</evidence>
<evidence type="ECO:0000256" key="2">
    <source>
        <dbReference type="ARBA" id="ARBA00022692"/>
    </source>
</evidence>
<keyword evidence="6" id="KW-0804">Transcription</keyword>
<accession>A0ABP6S7N7</accession>
<evidence type="ECO:0000313" key="10">
    <source>
        <dbReference type="Proteomes" id="UP001499990"/>
    </source>
</evidence>
<sequence length="224" mass="23235">MSTGHDSVRMLLGAYVLGGLSETDRRFVDSHLPGCDDCRQELTRSAPVPGLLRRAPGMLAPPPPAVPDPGAAEVSLDRLLTQVRKAETARRRRGRLQWLALAAALVMVAGLSAGLLLRPSQPEPGGPPSQFSAAAGYAVSGRATLTPKPWGTSVSVVLADLPGQGPFMLRVAAADGRSEQAATWAATPAAAATVTGASSLHLQDIQTVSVLDRAGHLLATTRLS</sequence>
<gene>
    <name evidence="9" type="ORF">GCM10020367_15460</name>
</gene>
<dbReference type="Pfam" id="PF13490">
    <property type="entry name" value="zf-HC2"/>
    <property type="match status" value="1"/>
</dbReference>
<dbReference type="Gene3D" id="1.10.10.1320">
    <property type="entry name" value="Anti-sigma factor, zinc-finger domain"/>
    <property type="match status" value="1"/>
</dbReference>
<reference evidence="10" key="1">
    <citation type="journal article" date="2019" name="Int. J. Syst. Evol. Microbiol.">
        <title>The Global Catalogue of Microorganisms (GCM) 10K type strain sequencing project: providing services to taxonomists for standard genome sequencing and annotation.</title>
        <authorList>
            <consortium name="The Broad Institute Genomics Platform"/>
            <consortium name="The Broad Institute Genome Sequencing Center for Infectious Disease"/>
            <person name="Wu L."/>
            <person name="Ma J."/>
        </authorList>
    </citation>
    <scope>NUCLEOTIDE SEQUENCE [LARGE SCALE GENOMIC DNA]</scope>
    <source>
        <strain evidence="10">JCM 9651</strain>
    </source>
</reference>
<organism evidence="9 10">
    <name type="scientific">Streptomyces sannanensis</name>
    <dbReference type="NCBI Taxonomy" id="285536"/>
    <lineage>
        <taxon>Bacteria</taxon>
        <taxon>Bacillati</taxon>
        <taxon>Actinomycetota</taxon>
        <taxon>Actinomycetes</taxon>
        <taxon>Kitasatosporales</taxon>
        <taxon>Streptomycetaceae</taxon>
        <taxon>Streptomyces</taxon>
    </lineage>
</organism>
<feature type="transmembrane region" description="Helical" evidence="7">
    <location>
        <begin position="98"/>
        <end position="117"/>
    </location>
</feature>
<proteinExistence type="predicted"/>
<dbReference type="EMBL" id="BAAAYL010000001">
    <property type="protein sequence ID" value="GAA3370114.1"/>
    <property type="molecule type" value="Genomic_DNA"/>
</dbReference>